<dbReference type="Proteomes" id="UP000217790">
    <property type="component" value="Unassembled WGS sequence"/>
</dbReference>
<evidence type="ECO:0000313" key="2">
    <source>
        <dbReference type="EMBL" id="PBL04577.1"/>
    </source>
</evidence>
<protein>
    <submittedName>
        <fullName evidence="2">Uncharacterized protein</fullName>
    </submittedName>
</protein>
<feature type="transmembrane region" description="Helical" evidence="1">
    <location>
        <begin position="31"/>
        <end position="50"/>
    </location>
</feature>
<keyword evidence="3" id="KW-1185">Reference proteome</keyword>
<keyword evidence="1" id="KW-1133">Transmembrane helix</keyword>
<accession>A0A2H3F1Z6</accession>
<dbReference type="EMBL" id="KZ293644">
    <property type="protein sequence ID" value="PBL04577.1"/>
    <property type="molecule type" value="Genomic_DNA"/>
</dbReference>
<organism evidence="2 3">
    <name type="scientific">Armillaria gallica</name>
    <name type="common">Bulbous honey fungus</name>
    <name type="synonym">Armillaria bulbosa</name>
    <dbReference type="NCBI Taxonomy" id="47427"/>
    <lineage>
        <taxon>Eukaryota</taxon>
        <taxon>Fungi</taxon>
        <taxon>Dikarya</taxon>
        <taxon>Basidiomycota</taxon>
        <taxon>Agaricomycotina</taxon>
        <taxon>Agaricomycetes</taxon>
        <taxon>Agaricomycetidae</taxon>
        <taxon>Agaricales</taxon>
        <taxon>Marasmiineae</taxon>
        <taxon>Physalacriaceae</taxon>
        <taxon>Armillaria</taxon>
    </lineage>
</organism>
<dbReference type="AlphaFoldDB" id="A0A2H3F1Z6"/>
<proteinExistence type="predicted"/>
<dbReference type="InParanoid" id="A0A2H3F1Z6"/>
<gene>
    <name evidence="2" type="ORF">ARMGADRAFT_57326</name>
</gene>
<name>A0A2H3F1Z6_ARMGA</name>
<keyword evidence="1" id="KW-0472">Membrane</keyword>
<sequence>MVVYSTVTSPKRVCFKGNAGQKSCYNVTLPAIPPLPIITGVCIPGSLFLYTGRLRAMTRSYVASRQPHLLSTTIRATRASDLQLHSSLICDNPATYHTHRTLNV</sequence>
<evidence type="ECO:0000313" key="3">
    <source>
        <dbReference type="Proteomes" id="UP000217790"/>
    </source>
</evidence>
<reference evidence="3" key="1">
    <citation type="journal article" date="2017" name="Nat. Ecol. Evol.">
        <title>Genome expansion and lineage-specific genetic innovations in the forest pathogenic fungi Armillaria.</title>
        <authorList>
            <person name="Sipos G."/>
            <person name="Prasanna A.N."/>
            <person name="Walter M.C."/>
            <person name="O'Connor E."/>
            <person name="Balint B."/>
            <person name="Krizsan K."/>
            <person name="Kiss B."/>
            <person name="Hess J."/>
            <person name="Varga T."/>
            <person name="Slot J."/>
            <person name="Riley R."/>
            <person name="Boka B."/>
            <person name="Rigling D."/>
            <person name="Barry K."/>
            <person name="Lee J."/>
            <person name="Mihaltcheva S."/>
            <person name="LaButti K."/>
            <person name="Lipzen A."/>
            <person name="Waldron R."/>
            <person name="Moloney N.M."/>
            <person name="Sperisen C."/>
            <person name="Kredics L."/>
            <person name="Vagvoelgyi C."/>
            <person name="Patrignani A."/>
            <person name="Fitzpatrick D."/>
            <person name="Nagy I."/>
            <person name="Doyle S."/>
            <person name="Anderson J.B."/>
            <person name="Grigoriev I.V."/>
            <person name="Gueldener U."/>
            <person name="Muensterkoetter M."/>
            <person name="Nagy L.G."/>
        </authorList>
    </citation>
    <scope>NUCLEOTIDE SEQUENCE [LARGE SCALE GENOMIC DNA]</scope>
    <source>
        <strain evidence="3">Ar21-2</strain>
    </source>
</reference>
<keyword evidence="1" id="KW-0812">Transmembrane</keyword>
<evidence type="ECO:0000256" key="1">
    <source>
        <dbReference type="SAM" id="Phobius"/>
    </source>
</evidence>